<dbReference type="Pfam" id="PF00050">
    <property type="entry name" value="Kazal_1"/>
    <property type="match status" value="1"/>
</dbReference>
<gene>
    <name evidence="3" type="ORF">WA026_023263</name>
</gene>
<feature type="signal peptide" evidence="1">
    <location>
        <begin position="1"/>
        <end position="19"/>
    </location>
</feature>
<keyword evidence="1" id="KW-0732">Signal</keyword>
<dbReference type="EMBL" id="JARQZJ010000113">
    <property type="protein sequence ID" value="KAK9887541.1"/>
    <property type="molecule type" value="Genomic_DNA"/>
</dbReference>
<dbReference type="Proteomes" id="UP001431783">
    <property type="component" value="Unassembled WGS sequence"/>
</dbReference>
<dbReference type="InterPro" id="IPR036058">
    <property type="entry name" value="Kazal_dom_sf"/>
</dbReference>
<reference evidence="3 4" key="1">
    <citation type="submission" date="2023-03" db="EMBL/GenBank/DDBJ databases">
        <title>Genome insight into feeding habits of ladybird beetles.</title>
        <authorList>
            <person name="Li H.-S."/>
            <person name="Huang Y.-H."/>
            <person name="Pang H."/>
        </authorList>
    </citation>
    <scope>NUCLEOTIDE SEQUENCE [LARGE SCALE GENOMIC DNA]</scope>
    <source>
        <strain evidence="3">SYSU_2023b</strain>
        <tissue evidence="3">Whole body</tissue>
    </source>
</reference>
<dbReference type="SUPFAM" id="SSF100895">
    <property type="entry name" value="Kazal-type serine protease inhibitors"/>
    <property type="match status" value="1"/>
</dbReference>
<evidence type="ECO:0000313" key="4">
    <source>
        <dbReference type="Proteomes" id="UP001431783"/>
    </source>
</evidence>
<dbReference type="Gene3D" id="3.30.60.30">
    <property type="match status" value="1"/>
</dbReference>
<evidence type="ECO:0000259" key="2">
    <source>
        <dbReference type="PROSITE" id="PS51465"/>
    </source>
</evidence>
<comment type="caution">
    <text evidence="3">The sequence shown here is derived from an EMBL/GenBank/DDBJ whole genome shotgun (WGS) entry which is preliminary data.</text>
</comment>
<accession>A0AAW1V3F0</accession>
<keyword evidence="4" id="KW-1185">Reference proteome</keyword>
<dbReference type="PROSITE" id="PS51465">
    <property type="entry name" value="KAZAL_2"/>
    <property type="match status" value="1"/>
</dbReference>
<sequence>MRVAVVLTILAFLFSFALALPAEHADSDVESKIRACEKECLVTFDFQPRCGSDGVTYNNQRLLECRNTCGKPYGKGVHKVSDGPCPKH</sequence>
<feature type="domain" description="Kazal-like" evidence="2">
    <location>
        <begin position="30"/>
        <end position="87"/>
    </location>
</feature>
<proteinExistence type="predicted"/>
<feature type="chain" id="PRO_5043407839" description="Kazal-like domain-containing protein" evidence="1">
    <location>
        <begin position="20"/>
        <end position="88"/>
    </location>
</feature>
<dbReference type="AlphaFoldDB" id="A0AAW1V3F0"/>
<dbReference type="CDD" id="cd00104">
    <property type="entry name" value="KAZAL_FS"/>
    <property type="match status" value="1"/>
</dbReference>
<organism evidence="3 4">
    <name type="scientific">Henosepilachna vigintioctopunctata</name>
    <dbReference type="NCBI Taxonomy" id="420089"/>
    <lineage>
        <taxon>Eukaryota</taxon>
        <taxon>Metazoa</taxon>
        <taxon>Ecdysozoa</taxon>
        <taxon>Arthropoda</taxon>
        <taxon>Hexapoda</taxon>
        <taxon>Insecta</taxon>
        <taxon>Pterygota</taxon>
        <taxon>Neoptera</taxon>
        <taxon>Endopterygota</taxon>
        <taxon>Coleoptera</taxon>
        <taxon>Polyphaga</taxon>
        <taxon>Cucujiformia</taxon>
        <taxon>Coccinelloidea</taxon>
        <taxon>Coccinellidae</taxon>
        <taxon>Epilachninae</taxon>
        <taxon>Epilachnini</taxon>
        <taxon>Henosepilachna</taxon>
    </lineage>
</organism>
<name>A0AAW1V3F0_9CUCU</name>
<evidence type="ECO:0000256" key="1">
    <source>
        <dbReference type="SAM" id="SignalP"/>
    </source>
</evidence>
<evidence type="ECO:0000313" key="3">
    <source>
        <dbReference type="EMBL" id="KAK9887541.1"/>
    </source>
</evidence>
<dbReference type="InterPro" id="IPR002350">
    <property type="entry name" value="Kazal_dom"/>
</dbReference>
<protein>
    <recommendedName>
        <fullName evidence="2">Kazal-like domain-containing protein</fullName>
    </recommendedName>
</protein>